<evidence type="ECO:0000256" key="3">
    <source>
        <dbReference type="ARBA" id="ARBA00022692"/>
    </source>
</evidence>
<dbReference type="InterPro" id="IPR036640">
    <property type="entry name" value="ABC1_TM_sf"/>
</dbReference>
<dbReference type="RefSeq" id="WP_231446847.1">
    <property type="nucleotide sequence ID" value="NZ_JAJOMB010000016.1"/>
</dbReference>
<feature type="domain" description="ABC transporter" evidence="12">
    <location>
        <begin position="339"/>
        <end position="573"/>
    </location>
</feature>
<dbReference type="AlphaFoldDB" id="A0A9X1SVV0"/>
<feature type="transmembrane region" description="Helical" evidence="11">
    <location>
        <begin position="278"/>
        <end position="300"/>
    </location>
</feature>
<dbReference type="InterPro" id="IPR011527">
    <property type="entry name" value="ABC1_TM_dom"/>
</dbReference>
<dbReference type="PANTHER" id="PTHR24221">
    <property type="entry name" value="ATP-BINDING CASSETTE SUB-FAMILY B"/>
    <property type="match status" value="1"/>
</dbReference>
<dbReference type="GO" id="GO:0016887">
    <property type="term" value="F:ATP hydrolysis activity"/>
    <property type="evidence" value="ECO:0007669"/>
    <property type="project" value="InterPro"/>
</dbReference>
<evidence type="ECO:0000256" key="1">
    <source>
        <dbReference type="ARBA" id="ARBA00004651"/>
    </source>
</evidence>
<keyword evidence="15" id="KW-1185">Reference proteome</keyword>
<dbReference type="GO" id="GO:0034040">
    <property type="term" value="F:ATPase-coupled lipid transmembrane transporter activity"/>
    <property type="evidence" value="ECO:0007669"/>
    <property type="project" value="TreeGrafter"/>
</dbReference>
<evidence type="ECO:0000256" key="11">
    <source>
        <dbReference type="SAM" id="Phobius"/>
    </source>
</evidence>
<proteinExistence type="inferred from homology"/>
<dbReference type="InterPro" id="IPR003439">
    <property type="entry name" value="ABC_transporter-like_ATP-bd"/>
</dbReference>
<dbReference type="GO" id="GO:0005524">
    <property type="term" value="F:ATP binding"/>
    <property type="evidence" value="ECO:0007669"/>
    <property type="project" value="UniProtKB-KW"/>
</dbReference>
<feature type="transmembrane region" description="Helical" evidence="11">
    <location>
        <begin position="166"/>
        <end position="187"/>
    </location>
</feature>
<gene>
    <name evidence="14" type="ORF">LR394_26095</name>
</gene>
<comment type="subcellular location">
    <subcellularLocation>
        <location evidence="1">Cell membrane</location>
        <topology evidence="1">Multi-pass membrane protein</topology>
    </subcellularLocation>
</comment>
<sequence>MNTAAVSPLKALWSVFGERRRPLVLAVVLRALAAAAMGVPVAVIVWSVEAIRTGTLDESGAVGAGAVVVVAVSLQYALWFGANHLAWVNTFQAVGEGRINALRHVEKLPVGAVAGKGSGDISAVLGADHEQVAIYAHQGLMNLVGGAALPIATLIGLAVIDPLMAAVVAVSIVVAAPVFLLVNRAFVQQSLQRADTLAEANGRIVEYVQGIATARSYHQVGPKLLWYREAVARMRAVNDALAVKITPLAYVSIGVVFLGVPLVIAVCGYGLLDGQVDAFTAVVFLVVVLRVYTPLVSVAVEAEGLRLTDAALQRIARLHSLAPQAFRDREIARPLEHDLEFQAVRFGYDPERPVLSDVSFTASAGTTTALVGPSGAGKSTLLSLASRFYDPDRGTVRLGGVVLNDLTQDQLFDAVTIVFQDVYLFQGSIRDNIALGRPEATAADIERAARAARCHTFITALPDGYETRIGEGGLTLSGGERQRLSIARAILKDAPVVLLDEPTSALDPVNERAIQEALGELMRNRTVLVVAHRLSTIRHAEQILVLREGRITQRGTHDQLITRPDGLYARMWKDRERAANWRIR</sequence>
<organism evidence="14 15">
    <name type="scientific">Kineosporia babensis</name>
    <dbReference type="NCBI Taxonomy" id="499548"/>
    <lineage>
        <taxon>Bacteria</taxon>
        <taxon>Bacillati</taxon>
        <taxon>Actinomycetota</taxon>
        <taxon>Actinomycetes</taxon>
        <taxon>Kineosporiales</taxon>
        <taxon>Kineosporiaceae</taxon>
        <taxon>Kineosporia</taxon>
    </lineage>
</organism>
<dbReference type="SUPFAM" id="SSF90123">
    <property type="entry name" value="ABC transporter transmembrane region"/>
    <property type="match status" value="1"/>
</dbReference>
<dbReference type="GO" id="GO:0005886">
    <property type="term" value="C:plasma membrane"/>
    <property type="evidence" value="ECO:0007669"/>
    <property type="project" value="UniProtKB-SubCell"/>
</dbReference>
<comment type="function">
    <text evidence="8">ABC transporter involved in fatty acid import. Transmembrane domains (TMD) form a pore in the membrane and the ATP-binding domain (NBD) is responsible for energy generation.</text>
</comment>
<feature type="transmembrane region" description="Helical" evidence="11">
    <location>
        <begin position="140"/>
        <end position="160"/>
    </location>
</feature>
<feature type="transmembrane region" description="Helical" evidence="11">
    <location>
        <begin position="248"/>
        <end position="272"/>
    </location>
</feature>
<comment type="caution">
    <text evidence="14">The sequence shown here is derived from an EMBL/GenBank/DDBJ whole genome shotgun (WGS) entry which is preliminary data.</text>
</comment>
<keyword evidence="4" id="KW-0547">Nucleotide-binding</keyword>
<keyword evidence="3 11" id="KW-0812">Transmembrane</keyword>
<protein>
    <recommendedName>
        <fullName evidence="10">Fatty acid ABC transporter ATP-binding/permease protein</fullName>
    </recommendedName>
</protein>
<dbReference type="SUPFAM" id="SSF52540">
    <property type="entry name" value="P-loop containing nucleoside triphosphate hydrolases"/>
    <property type="match status" value="1"/>
</dbReference>
<reference evidence="14" key="1">
    <citation type="submission" date="2021-11" db="EMBL/GenBank/DDBJ databases">
        <title>Streptomyces corallinus and Kineosporia corallina sp. nov., two new coral-derived marine actinobacteria.</title>
        <authorList>
            <person name="Buangrab K."/>
            <person name="Sutthacheep M."/>
            <person name="Yeemin T."/>
            <person name="Harunari E."/>
            <person name="Igarashi Y."/>
            <person name="Sripreechasak P."/>
            <person name="Kanchanasin P."/>
            <person name="Tanasupawat S."/>
            <person name="Phongsopitanun W."/>
        </authorList>
    </citation>
    <scope>NUCLEOTIDE SEQUENCE</scope>
    <source>
        <strain evidence="14">JCM 31032</strain>
    </source>
</reference>
<keyword evidence="6 11" id="KW-1133">Transmembrane helix</keyword>
<evidence type="ECO:0000259" key="12">
    <source>
        <dbReference type="PROSITE" id="PS50893"/>
    </source>
</evidence>
<dbReference type="GO" id="GO:0140359">
    <property type="term" value="F:ABC-type transporter activity"/>
    <property type="evidence" value="ECO:0007669"/>
    <property type="project" value="InterPro"/>
</dbReference>
<evidence type="ECO:0000256" key="6">
    <source>
        <dbReference type="ARBA" id="ARBA00022989"/>
    </source>
</evidence>
<dbReference type="Pfam" id="PF00664">
    <property type="entry name" value="ABC_membrane"/>
    <property type="match status" value="1"/>
</dbReference>
<dbReference type="Gene3D" id="3.40.50.300">
    <property type="entry name" value="P-loop containing nucleotide triphosphate hydrolases"/>
    <property type="match status" value="1"/>
</dbReference>
<feature type="transmembrane region" description="Helical" evidence="11">
    <location>
        <begin position="23"/>
        <end position="48"/>
    </location>
</feature>
<evidence type="ECO:0000259" key="13">
    <source>
        <dbReference type="PROSITE" id="PS50929"/>
    </source>
</evidence>
<evidence type="ECO:0000256" key="7">
    <source>
        <dbReference type="ARBA" id="ARBA00023136"/>
    </source>
</evidence>
<dbReference type="PROSITE" id="PS50929">
    <property type="entry name" value="ABC_TM1F"/>
    <property type="match status" value="1"/>
</dbReference>
<accession>A0A9X1SVV0</accession>
<keyword evidence="7 11" id="KW-0472">Membrane</keyword>
<evidence type="ECO:0000256" key="2">
    <source>
        <dbReference type="ARBA" id="ARBA00022448"/>
    </source>
</evidence>
<dbReference type="InterPro" id="IPR017871">
    <property type="entry name" value="ABC_transporter-like_CS"/>
</dbReference>
<dbReference type="PANTHER" id="PTHR24221:SF397">
    <property type="entry name" value="ABC TRANSPORTER, ATP-BINDING TRANSMEMBRANE PROTEIN"/>
    <property type="match status" value="1"/>
</dbReference>
<dbReference type="PROSITE" id="PS00211">
    <property type="entry name" value="ABC_TRANSPORTER_1"/>
    <property type="match status" value="1"/>
</dbReference>
<evidence type="ECO:0000256" key="4">
    <source>
        <dbReference type="ARBA" id="ARBA00022741"/>
    </source>
</evidence>
<keyword evidence="2" id="KW-0813">Transport</keyword>
<feature type="domain" description="ABC transmembrane type-1" evidence="13">
    <location>
        <begin position="24"/>
        <end position="299"/>
    </location>
</feature>
<dbReference type="FunFam" id="3.40.50.300:FF:000287">
    <property type="entry name" value="Multidrug ABC transporter ATP-binding protein"/>
    <property type="match status" value="1"/>
</dbReference>
<feature type="transmembrane region" description="Helical" evidence="11">
    <location>
        <begin position="60"/>
        <end position="82"/>
    </location>
</feature>
<comment type="similarity">
    <text evidence="9">Belongs to the ABC transporter superfamily. Lipid exporter (TC 3.A.1.106) family.</text>
</comment>
<dbReference type="Pfam" id="PF00005">
    <property type="entry name" value="ABC_tran"/>
    <property type="match status" value="1"/>
</dbReference>
<evidence type="ECO:0000256" key="9">
    <source>
        <dbReference type="ARBA" id="ARBA00061644"/>
    </source>
</evidence>
<dbReference type="InterPro" id="IPR003593">
    <property type="entry name" value="AAA+_ATPase"/>
</dbReference>
<dbReference type="PROSITE" id="PS50893">
    <property type="entry name" value="ABC_TRANSPORTER_2"/>
    <property type="match status" value="1"/>
</dbReference>
<evidence type="ECO:0000256" key="10">
    <source>
        <dbReference type="ARBA" id="ARBA00071747"/>
    </source>
</evidence>
<evidence type="ECO:0000256" key="5">
    <source>
        <dbReference type="ARBA" id="ARBA00022840"/>
    </source>
</evidence>
<dbReference type="SMART" id="SM00382">
    <property type="entry name" value="AAA"/>
    <property type="match status" value="1"/>
</dbReference>
<name>A0A9X1SVV0_9ACTN</name>
<dbReference type="Gene3D" id="1.20.1560.10">
    <property type="entry name" value="ABC transporter type 1, transmembrane domain"/>
    <property type="match status" value="1"/>
</dbReference>
<dbReference type="InterPro" id="IPR027417">
    <property type="entry name" value="P-loop_NTPase"/>
</dbReference>
<dbReference type="Proteomes" id="UP001138997">
    <property type="component" value="Unassembled WGS sequence"/>
</dbReference>
<keyword evidence="5 14" id="KW-0067">ATP-binding</keyword>
<dbReference type="EMBL" id="JAJOMB010000016">
    <property type="protein sequence ID" value="MCD5314382.1"/>
    <property type="molecule type" value="Genomic_DNA"/>
</dbReference>
<evidence type="ECO:0000313" key="14">
    <source>
        <dbReference type="EMBL" id="MCD5314382.1"/>
    </source>
</evidence>
<evidence type="ECO:0000313" key="15">
    <source>
        <dbReference type="Proteomes" id="UP001138997"/>
    </source>
</evidence>
<evidence type="ECO:0000256" key="8">
    <source>
        <dbReference type="ARBA" id="ARBA00055053"/>
    </source>
</evidence>
<dbReference type="InterPro" id="IPR039421">
    <property type="entry name" value="Type_1_exporter"/>
</dbReference>